<protein>
    <submittedName>
        <fullName evidence="3">Gag-like protein</fullName>
    </submittedName>
</protein>
<gene>
    <name evidence="1" type="ORF">HPBE_LOCUS21682</name>
</gene>
<accession>A0A3P8C9Q6</accession>
<proteinExistence type="predicted"/>
<dbReference type="Proteomes" id="UP000050761">
    <property type="component" value="Unassembled WGS sequence"/>
</dbReference>
<keyword evidence="2" id="KW-1185">Reference proteome</keyword>
<name>A0A183GGQ9_HELPZ</name>
<accession>A0A183GGQ9</accession>
<reference evidence="1 2" key="1">
    <citation type="submission" date="2018-11" db="EMBL/GenBank/DDBJ databases">
        <authorList>
            <consortium name="Pathogen Informatics"/>
        </authorList>
    </citation>
    <scope>NUCLEOTIDE SEQUENCE [LARGE SCALE GENOMIC DNA]</scope>
</reference>
<dbReference type="AlphaFoldDB" id="A0A183GGQ9"/>
<evidence type="ECO:0000313" key="2">
    <source>
        <dbReference type="Proteomes" id="UP000050761"/>
    </source>
</evidence>
<sequence length="183" mass="20678">MVYLPPIYGWFELCIDQECQTMRKSIGIHASDLSTGDCARVHLRTITFTNEMQEAALSNLDQCDSVTLLAYIISRFEGMEELMRANATALKIVLERSAPTSACAFCSVEENRDGHFTGRCTRFPDFVSRMAQASRLLVCLRYLKPSHQDDFGMKCRGCALGHNSLPCTQRRAFNGSPMKRHRN</sequence>
<dbReference type="WBParaSite" id="HPBE_0002168301-mRNA-1">
    <property type="protein sequence ID" value="HPBE_0002168301-mRNA-1"/>
    <property type="gene ID" value="HPBE_0002168301"/>
</dbReference>
<dbReference type="EMBL" id="UZAH01033243">
    <property type="protein sequence ID" value="VDP27370.1"/>
    <property type="molecule type" value="Genomic_DNA"/>
</dbReference>
<organism evidence="2 3">
    <name type="scientific">Heligmosomoides polygyrus</name>
    <name type="common">Parasitic roundworm</name>
    <dbReference type="NCBI Taxonomy" id="6339"/>
    <lineage>
        <taxon>Eukaryota</taxon>
        <taxon>Metazoa</taxon>
        <taxon>Ecdysozoa</taxon>
        <taxon>Nematoda</taxon>
        <taxon>Chromadorea</taxon>
        <taxon>Rhabditida</taxon>
        <taxon>Rhabditina</taxon>
        <taxon>Rhabditomorpha</taxon>
        <taxon>Strongyloidea</taxon>
        <taxon>Heligmosomidae</taxon>
        <taxon>Heligmosomoides</taxon>
    </lineage>
</organism>
<reference evidence="3" key="2">
    <citation type="submission" date="2019-09" db="UniProtKB">
        <authorList>
            <consortium name="WormBaseParasite"/>
        </authorList>
    </citation>
    <scope>IDENTIFICATION</scope>
</reference>
<evidence type="ECO:0000313" key="3">
    <source>
        <dbReference type="WBParaSite" id="HPBE_0002168301-mRNA-1"/>
    </source>
</evidence>
<evidence type="ECO:0000313" key="1">
    <source>
        <dbReference type="EMBL" id="VDP27370.1"/>
    </source>
</evidence>